<organism evidence="1 2">
    <name type="scientific">Auriscalpium vulgare</name>
    <dbReference type="NCBI Taxonomy" id="40419"/>
    <lineage>
        <taxon>Eukaryota</taxon>
        <taxon>Fungi</taxon>
        <taxon>Dikarya</taxon>
        <taxon>Basidiomycota</taxon>
        <taxon>Agaricomycotina</taxon>
        <taxon>Agaricomycetes</taxon>
        <taxon>Russulales</taxon>
        <taxon>Auriscalpiaceae</taxon>
        <taxon>Auriscalpium</taxon>
    </lineage>
</organism>
<dbReference type="Proteomes" id="UP000814033">
    <property type="component" value="Unassembled WGS sequence"/>
</dbReference>
<evidence type="ECO:0000313" key="1">
    <source>
        <dbReference type="EMBL" id="KAI0047471.1"/>
    </source>
</evidence>
<name>A0ACB8RTH4_9AGAM</name>
<comment type="caution">
    <text evidence="1">The sequence shown here is derived from an EMBL/GenBank/DDBJ whole genome shotgun (WGS) entry which is preliminary data.</text>
</comment>
<proteinExistence type="predicted"/>
<sequence>MSVQVTSPPPPVIAAEHDWRVQRVPLAEDPIDSAGVAVDPFINDPEGSAAVVELFEFILSSELYAVDPEASPSLTPRNDETPIPQPSVIPSSELQPSATSYAAPPTPPGEDLAAALQSSFQNYVYPAITQPYTPPSTPPRQATHQSFPSHVLPQFGTYSSPAPMHAPNSRWLPDTPLQRLPEAAYPTPVPSPEPKVASKKRAFAAPSDDDDDAVTTSDFISHLPNSVIMDKLFTPRPLVPIQCQWGVCGKYLLPTRGGIQEHLRTVHGLKCDEKRVACQWLGCGQVLQSRSLPQHLGAQTHVGSLSGACRLCAAPIARDAIVRRHLAGGCKVLNDRNARVVAFLTLGVPLPEPGATAPPAKKRRTVSKLIDPSAWVSGPPPSLVFYP</sequence>
<gene>
    <name evidence="1" type="ORF">FA95DRAFT_1606066</name>
</gene>
<protein>
    <submittedName>
        <fullName evidence="1">Uncharacterized protein</fullName>
    </submittedName>
</protein>
<accession>A0ACB8RTH4</accession>
<dbReference type="EMBL" id="MU275904">
    <property type="protein sequence ID" value="KAI0047471.1"/>
    <property type="molecule type" value="Genomic_DNA"/>
</dbReference>
<reference evidence="1" key="2">
    <citation type="journal article" date="2022" name="New Phytol.">
        <title>Evolutionary transition to the ectomycorrhizal habit in the genomes of a hyperdiverse lineage of mushroom-forming fungi.</title>
        <authorList>
            <person name="Looney B."/>
            <person name="Miyauchi S."/>
            <person name="Morin E."/>
            <person name="Drula E."/>
            <person name="Courty P.E."/>
            <person name="Kohler A."/>
            <person name="Kuo A."/>
            <person name="LaButti K."/>
            <person name="Pangilinan J."/>
            <person name="Lipzen A."/>
            <person name="Riley R."/>
            <person name="Andreopoulos W."/>
            <person name="He G."/>
            <person name="Johnson J."/>
            <person name="Nolan M."/>
            <person name="Tritt A."/>
            <person name="Barry K.W."/>
            <person name="Grigoriev I.V."/>
            <person name="Nagy L.G."/>
            <person name="Hibbett D."/>
            <person name="Henrissat B."/>
            <person name="Matheny P.B."/>
            <person name="Labbe J."/>
            <person name="Martin F.M."/>
        </authorList>
    </citation>
    <scope>NUCLEOTIDE SEQUENCE</scope>
    <source>
        <strain evidence="1">FP105234-sp</strain>
    </source>
</reference>
<evidence type="ECO:0000313" key="2">
    <source>
        <dbReference type="Proteomes" id="UP000814033"/>
    </source>
</evidence>
<keyword evidence="2" id="KW-1185">Reference proteome</keyword>
<reference evidence="1" key="1">
    <citation type="submission" date="2021-02" db="EMBL/GenBank/DDBJ databases">
        <authorList>
            <consortium name="DOE Joint Genome Institute"/>
            <person name="Ahrendt S."/>
            <person name="Looney B.P."/>
            <person name="Miyauchi S."/>
            <person name="Morin E."/>
            <person name="Drula E."/>
            <person name="Courty P.E."/>
            <person name="Chicoki N."/>
            <person name="Fauchery L."/>
            <person name="Kohler A."/>
            <person name="Kuo A."/>
            <person name="Labutti K."/>
            <person name="Pangilinan J."/>
            <person name="Lipzen A."/>
            <person name="Riley R."/>
            <person name="Andreopoulos W."/>
            <person name="He G."/>
            <person name="Johnson J."/>
            <person name="Barry K.W."/>
            <person name="Grigoriev I.V."/>
            <person name="Nagy L."/>
            <person name="Hibbett D."/>
            <person name="Henrissat B."/>
            <person name="Matheny P.B."/>
            <person name="Labbe J."/>
            <person name="Martin F."/>
        </authorList>
    </citation>
    <scope>NUCLEOTIDE SEQUENCE</scope>
    <source>
        <strain evidence="1">FP105234-sp</strain>
    </source>
</reference>